<feature type="compositionally biased region" description="Polar residues" evidence="2">
    <location>
        <begin position="388"/>
        <end position="424"/>
    </location>
</feature>
<dbReference type="GO" id="GO:0061672">
    <property type="term" value="C:glutathione hydrolase complex"/>
    <property type="evidence" value="ECO:0007669"/>
    <property type="project" value="TreeGrafter"/>
</dbReference>
<feature type="domain" description="Glutamine amidotransferase type-2" evidence="3">
    <location>
        <begin position="2"/>
        <end position="309"/>
    </location>
</feature>
<evidence type="ECO:0000313" key="5">
    <source>
        <dbReference type="Proteomes" id="UP001140453"/>
    </source>
</evidence>
<dbReference type="GO" id="GO:0005737">
    <property type="term" value="C:cytoplasm"/>
    <property type="evidence" value="ECO:0007669"/>
    <property type="project" value="TreeGrafter"/>
</dbReference>
<dbReference type="InterPro" id="IPR017932">
    <property type="entry name" value="GATase_2_dom"/>
</dbReference>
<keyword evidence="1 4" id="KW-0315">Glutamine amidotransferase</keyword>
<sequence>MCRFLVYKGGDKTLLSNLILDPVHSILKQSFDSRLRLDTRRGVNNADGWGLGYYTPELGASPFIYTNTIPAWNDVRLPQLASHNASHLVFAHVRATTEGSTSLENCHPFSHGSLMWMHNGGLGGWGHIRRRLGERLSDKWYNSVKGGTDSEWAFALFMDSLERMGVDPSSEPKKGFGPVVLRKAMLRTIEVINELIDNIPEKTIYEENVDTRSLLNFCVSDGHSIICTRYINSSTDQGASLYYSTGTDWENREQVGDDENYNMERRDRGADVVLVASEPLSFERENWINVPTNSILTIHDQTAFVQDIKDQFYSSDPWQRRSAGFVHSKGLATNEKTATPPDLPSPALIVTDNSHSDANKGQKKTHLGPNVPFNLMRSVSPHIPQIATPASGSPFTQTTPTRARATISSGSSPSITDVRSVTKSLDTRPSPPQHAPSQGNIKKKRMSLSDLPQSQAQQQYHDEHPPTPQSPIERTAFGDPNKIAQFFPELTF</sequence>
<feature type="compositionally biased region" description="Polar residues" evidence="2">
    <location>
        <begin position="450"/>
        <end position="459"/>
    </location>
</feature>
<evidence type="ECO:0000256" key="1">
    <source>
        <dbReference type="ARBA" id="ARBA00022962"/>
    </source>
</evidence>
<dbReference type="GO" id="GO:0006751">
    <property type="term" value="P:glutathione catabolic process"/>
    <property type="evidence" value="ECO:0007669"/>
    <property type="project" value="TreeGrafter"/>
</dbReference>
<dbReference type="PANTHER" id="PTHR43187">
    <property type="entry name" value="GLUTAMINE AMIDOTRANSFERASE DUG3-RELATED"/>
    <property type="match status" value="1"/>
</dbReference>
<dbReference type="OrthoDB" id="14446at2759"/>
<reference evidence="4" key="1">
    <citation type="submission" date="2022-10" db="EMBL/GenBank/DDBJ databases">
        <title>Tapping the CABI collections for fungal endophytes: first genome assemblies for Collariella, Neodidymelliopsis, Ascochyta clinopodiicola, Didymella pomorum, Didymosphaeria variabile, Neocosmospora piperis and Neocucurbitaria cava.</title>
        <authorList>
            <person name="Hill R."/>
        </authorList>
    </citation>
    <scope>NUCLEOTIDE SEQUENCE</scope>
    <source>
        <strain evidence="4">IMI 355082</strain>
    </source>
</reference>
<name>A0A9W8YQ15_9PEZI</name>
<gene>
    <name evidence="4" type="primary">DUG3</name>
    <name evidence="4" type="ORF">N0V93_006044</name>
</gene>
<dbReference type="PROSITE" id="PS51278">
    <property type="entry name" value="GATASE_TYPE_2"/>
    <property type="match status" value="1"/>
</dbReference>
<organism evidence="4 5">
    <name type="scientific">Gnomoniopsis smithogilvyi</name>
    <dbReference type="NCBI Taxonomy" id="1191159"/>
    <lineage>
        <taxon>Eukaryota</taxon>
        <taxon>Fungi</taxon>
        <taxon>Dikarya</taxon>
        <taxon>Ascomycota</taxon>
        <taxon>Pezizomycotina</taxon>
        <taxon>Sordariomycetes</taxon>
        <taxon>Sordariomycetidae</taxon>
        <taxon>Diaporthales</taxon>
        <taxon>Gnomoniaceae</taxon>
        <taxon>Gnomoniopsis</taxon>
    </lineage>
</organism>
<dbReference type="GO" id="GO:0008242">
    <property type="term" value="F:omega peptidase activity"/>
    <property type="evidence" value="ECO:0007669"/>
    <property type="project" value="TreeGrafter"/>
</dbReference>
<feature type="region of interest" description="Disordered" evidence="2">
    <location>
        <begin position="329"/>
        <end position="483"/>
    </location>
</feature>
<dbReference type="SUPFAM" id="SSF56235">
    <property type="entry name" value="N-terminal nucleophile aminohydrolases (Ntn hydrolases)"/>
    <property type="match status" value="1"/>
</dbReference>
<dbReference type="InterPro" id="IPR029055">
    <property type="entry name" value="Ntn_hydrolases_N"/>
</dbReference>
<keyword evidence="5" id="KW-1185">Reference proteome</keyword>
<dbReference type="InterPro" id="IPR026869">
    <property type="entry name" value="EgtC-like"/>
</dbReference>
<evidence type="ECO:0000313" key="4">
    <source>
        <dbReference type="EMBL" id="KAJ4388586.1"/>
    </source>
</evidence>
<protein>
    <submittedName>
        <fullName evidence="4">Glutamine amidotransferase subunit</fullName>
    </submittedName>
</protein>
<dbReference type="CDD" id="cd01908">
    <property type="entry name" value="YafJ"/>
    <property type="match status" value="1"/>
</dbReference>
<evidence type="ECO:0000256" key="2">
    <source>
        <dbReference type="SAM" id="MobiDB-lite"/>
    </source>
</evidence>
<dbReference type="AlphaFoldDB" id="A0A9W8YQ15"/>
<dbReference type="InterPro" id="IPR052373">
    <property type="entry name" value="Gamma-glu_amide_hydrolase"/>
</dbReference>
<accession>A0A9W8YQ15</accession>
<proteinExistence type="predicted"/>
<dbReference type="Proteomes" id="UP001140453">
    <property type="component" value="Unassembled WGS sequence"/>
</dbReference>
<dbReference type="Pfam" id="PF13230">
    <property type="entry name" value="GATase_4"/>
    <property type="match status" value="1"/>
</dbReference>
<comment type="caution">
    <text evidence="4">The sequence shown here is derived from an EMBL/GenBank/DDBJ whole genome shotgun (WGS) entry which is preliminary data.</text>
</comment>
<dbReference type="Gene3D" id="3.60.20.10">
    <property type="entry name" value="Glutamine Phosphoribosylpyrophosphate, subunit 1, domain 1"/>
    <property type="match status" value="1"/>
</dbReference>
<dbReference type="PANTHER" id="PTHR43187:SF1">
    <property type="entry name" value="GLUTAMINE AMIDOTRANSFERASE DUG3-RELATED"/>
    <property type="match status" value="1"/>
</dbReference>
<dbReference type="EMBL" id="JAPEVB010000004">
    <property type="protein sequence ID" value="KAJ4388586.1"/>
    <property type="molecule type" value="Genomic_DNA"/>
</dbReference>
<evidence type="ECO:0000259" key="3">
    <source>
        <dbReference type="PROSITE" id="PS51278"/>
    </source>
</evidence>